<keyword evidence="1" id="KW-1185">Reference proteome</keyword>
<proteinExistence type="predicted"/>
<evidence type="ECO:0000313" key="1">
    <source>
        <dbReference type="Proteomes" id="UP000050761"/>
    </source>
</evidence>
<dbReference type="WBParaSite" id="HPBE_0000387601-mRNA-1">
    <property type="protein sequence ID" value="HPBE_0000387601-mRNA-1"/>
    <property type="gene ID" value="HPBE_0000387601"/>
</dbReference>
<dbReference type="Proteomes" id="UP000050761">
    <property type="component" value="Unassembled WGS sequence"/>
</dbReference>
<accession>A0A183FCI4</accession>
<protein>
    <submittedName>
        <fullName evidence="2">LZ3wCH domain-containing protein</fullName>
    </submittedName>
</protein>
<name>A0A183FCI4_HELPZ</name>
<evidence type="ECO:0000313" key="2">
    <source>
        <dbReference type="WBParaSite" id="HPBE_0000387601-mRNA-1"/>
    </source>
</evidence>
<dbReference type="AlphaFoldDB" id="A0A183FCI4"/>
<sequence length="136" mass="15179">LRNITVGGFRKVFGSAGFAKLGEELKTLRDKLKAKLALSPERKAALMEKLKLLKDIKHDHVEAAGDSIVEVNEKNHMGEMLYQSDIVLTPEQLKAIEEDVTGKRSKRQALRLPQTLWKDGVVGYSFHGSTSIAYVM</sequence>
<reference evidence="2" key="1">
    <citation type="submission" date="2019-09" db="UniProtKB">
        <authorList>
            <consortium name="WormBaseParasite"/>
        </authorList>
    </citation>
    <scope>IDENTIFICATION</scope>
</reference>
<organism evidence="1 2">
    <name type="scientific">Heligmosomoides polygyrus</name>
    <name type="common">Parasitic roundworm</name>
    <dbReference type="NCBI Taxonomy" id="6339"/>
    <lineage>
        <taxon>Eukaryota</taxon>
        <taxon>Metazoa</taxon>
        <taxon>Ecdysozoa</taxon>
        <taxon>Nematoda</taxon>
        <taxon>Chromadorea</taxon>
        <taxon>Rhabditida</taxon>
        <taxon>Rhabditina</taxon>
        <taxon>Rhabditomorpha</taxon>
        <taxon>Strongyloidea</taxon>
        <taxon>Heligmosomidae</taxon>
        <taxon>Heligmosomoides</taxon>
    </lineage>
</organism>